<proteinExistence type="predicted"/>
<reference evidence="1" key="1">
    <citation type="submission" date="2022-04" db="EMBL/GenBank/DDBJ databases">
        <title>Chromosome-scale genome assembly of Holotrichia oblita Faldermann.</title>
        <authorList>
            <person name="Rongchong L."/>
        </authorList>
    </citation>
    <scope>NUCLEOTIDE SEQUENCE</scope>
    <source>
        <strain evidence="1">81SQS9</strain>
    </source>
</reference>
<sequence>MKEALEEYEKDIQMKADKKKKKKKKRKSETQDGGDVQPHENGEAAENGIEGEPPKKKKKKNKKAKQEIDE</sequence>
<evidence type="ECO:0000313" key="2">
    <source>
        <dbReference type="Proteomes" id="UP001056778"/>
    </source>
</evidence>
<gene>
    <name evidence="1" type="ORF">MML48_5g00017481</name>
</gene>
<evidence type="ECO:0000313" key="1">
    <source>
        <dbReference type="EMBL" id="KAI4460485.1"/>
    </source>
</evidence>
<protein>
    <submittedName>
        <fullName evidence="1">Uncharacterized protein</fullName>
    </submittedName>
</protein>
<dbReference type="Proteomes" id="UP001056778">
    <property type="component" value="Chromosome 5"/>
</dbReference>
<dbReference type="EMBL" id="CM043019">
    <property type="protein sequence ID" value="KAI4460485.1"/>
    <property type="molecule type" value="Genomic_DNA"/>
</dbReference>
<keyword evidence="2" id="KW-1185">Reference proteome</keyword>
<accession>A0ACB9T0Y1</accession>
<name>A0ACB9T0Y1_HOLOL</name>
<comment type="caution">
    <text evidence="1">The sequence shown here is derived from an EMBL/GenBank/DDBJ whole genome shotgun (WGS) entry which is preliminary data.</text>
</comment>
<organism evidence="1 2">
    <name type="scientific">Holotrichia oblita</name>
    <name type="common">Chafer beetle</name>
    <dbReference type="NCBI Taxonomy" id="644536"/>
    <lineage>
        <taxon>Eukaryota</taxon>
        <taxon>Metazoa</taxon>
        <taxon>Ecdysozoa</taxon>
        <taxon>Arthropoda</taxon>
        <taxon>Hexapoda</taxon>
        <taxon>Insecta</taxon>
        <taxon>Pterygota</taxon>
        <taxon>Neoptera</taxon>
        <taxon>Endopterygota</taxon>
        <taxon>Coleoptera</taxon>
        <taxon>Polyphaga</taxon>
        <taxon>Scarabaeiformia</taxon>
        <taxon>Scarabaeidae</taxon>
        <taxon>Melolonthinae</taxon>
        <taxon>Holotrichia</taxon>
    </lineage>
</organism>